<dbReference type="SUPFAM" id="SSF51395">
    <property type="entry name" value="FMN-linked oxidoreductases"/>
    <property type="match status" value="1"/>
</dbReference>
<reference evidence="7 8" key="1">
    <citation type="journal article" date="2017" name="Mol. Biol. Evol.">
        <title>The 4-celled Tetrabaena socialis nuclear genome reveals the essential components for genetic control of cell number at the origin of multicellularity in the volvocine lineage.</title>
        <authorList>
            <person name="Featherston J."/>
            <person name="Arakaki Y."/>
            <person name="Hanschen E.R."/>
            <person name="Ferris P.J."/>
            <person name="Michod R.E."/>
            <person name="Olson B.J.S.C."/>
            <person name="Nozaki H."/>
            <person name="Durand P.M."/>
        </authorList>
    </citation>
    <scope>NUCLEOTIDE SEQUENCE [LARGE SCALE GENOMIC DNA]</scope>
    <source>
        <strain evidence="7 8">NIES-571</strain>
    </source>
</reference>
<dbReference type="UniPathway" id="UPA00070"/>
<dbReference type="GO" id="GO:0004152">
    <property type="term" value="F:dihydroorotate dehydrogenase activity"/>
    <property type="evidence" value="ECO:0007669"/>
    <property type="project" value="TreeGrafter"/>
</dbReference>
<keyword evidence="8" id="KW-1185">Reference proteome</keyword>
<feature type="domain" description="Dihydroorotate dehydrogenase catalytic" evidence="6">
    <location>
        <begin position="13"/>
        <end position="130"/>
    </location>
</feature>
<evidence type="ECO:0000256" key="1">
    <source>
        <dbReference type="ARBA" id="ARBA00001917"/>
    </source>
</evidence>
<dbReference type="InterPro" id="IPR005720">
    <property type="entry name" value="Dihydroorotate_DH_cat"/>
</dbReference>
<dbReference type="InterPro" id="IPR001295">
    <property type="entry name" value="Dihydroorotate_DH_CS"/>
</dbReference>
<dbReference type="PANTHER" id="PTHR48109:SF4">
    <property type="entry name" value="DIHYDROOROTATE DEHYDROGENASE (QUINONE), MITOCHONDRIAL"/>
    <property type="match status" value="1"/>
</dbReference>
<evidence type="ECO:0000313" key="7">
    <source>
        <dbReference type="EMBL" id="PNH12077.1"/>
    </source>
</evidence>
<comment type="caution">
    <text evidence="7">The sequence shown here is derived from an EMBL/GenBank/DDBJ whole genome shotgun (WGS) entry which is preliminary data.</text>
</comment>
<dbReference type="PANTHER" id="PTHR48109">
    <property type="entry name" value="DIHYDROOROTATE DEHYDROGENASE (QUINONE), MITOCHONDRIAL-RELATED"/>
    <property type="match status" value="1"/>
</dbReference>
<evidence type="ECO:0000313" key="8">
    <source>
        <dbReference type="Proteomes" id="UP000236333"/>
    </source>
</evidence>
<dbReference type="Gene3D" id="3.20.20.70">
    <property type="entry name" value="Aldolase class I"/>
    <property type="match status" value="1"/>
</dbReference>
<dbReference type="GO" id="GO:0006207">
    <property type="term" value="P:'de novo' pyrimidine nucleobase biosynthetic process"/>
    <property type="evidence" value="ECO:0007669"/>
    <property type="project" value="InterPro"/>
</dbReference>
<dbReference type="EMBL" id="PGGS01000015">
    <property type="protein sequence ID" value="PNH12077.1"/>
    <property type="molecule type" value="Genomic_DNA"/>
</dbReference>
<dbReference type="AlphaFoldDB" id="A0A2J8AHU4"/>
<dbReference type="InterPro" id="IPR013785">
    <property type="entry name" value="Aldolase_TIM"/>
</dbReference>
<keyword evidence="4" id="KW-0288">FMN</keyword>
<dbReference type="GO" id="GO:0044205">
    <property type="term" value="P:'de novo' UMP biosynthetic process"/>
    <property type="evidence" value="ECO:0007669"/>
    <property type="project" value="UniProtKB-UniPathway"/>
</dbReference>
<organism evidence="7 8">
    <name type="scientific">Tetrabaena socialis</name>
    <dbReference type="NCBI Taxonomy" id="47790"/>
    <lineage>
        <taxon>Eukaryota</taxon>
        <taxon>Viridiplantae</taxon>
        <taxon>Chlorophyta</taxon>
        <taxon>core chlorophytes</taxon>
        <taxon>Chlorophyceae</taxon>
        <taxon>CS clade</taxon>
        <taxon>Chlamydomonadales</taxon>
        <taxon>Tetrabaenaceae</taxon>
        <taxon>Tetrabaena</taxon>
    </lineage>
</organism>
<evidence type="ECO:0000256" key="2">
    <source>
        <dbReference type="ARBA" id="ARBA00004725"/>
    </source>
</evidence>
<keyword evidence="5" id="KW-0560">Oxidoreductase</keyword>
<evidence type="ECO:0000259" key="6">
    <source>
        <dbReference type="Pfam" id="PF01180"/>
    </source>
</evidence>
<keyword evidence="3" id="KW-0285">Flavoprotein</keyword>
<evidence type="ECO:0000256" key="4">
    <source>
        <dbReference type="ARBA" id="ARBA00022643"/>
    </source>
</evidence>
<comment type="pathway">
    <text evidence="2">Pyrimidine metabolism; UMP biosynthesis via de novo pathway.</text>
</comment>
<comment type="cofactor">
    <cofactor evidence="1">
        <name>FMN</name>
        <dbReference type="ChEBI" id="CHEBI:58210"/>
    </cofactor>
</comment>
<accession>A0A2J8AHU4</accession>
<protein>
    <submittedName>
        <fullName evidence="7">Dihydroorotate dehydrogenase (Quinone), mitochondrial</fullName>
    </submittedName>
</protein>
<evidence type="ECO:0000256" key="5">
    <source>
        <dbReference type="ARBA" id="ARBA00023002"/>
    </source>
</evidence>
<dbReference type="OrthoDB" id="14784at2759"/>
<sequence length="167" mass="16967">MPSVAAAPASAADAAAAAASQHELTLSQAGHQRVPRGQKRVQHGEVASYPAAAEAGGLSGPPLLAMSTAVLSDLYRLTGGRVPLIGCGGVSSGEDAYRKLRAGASLVQLYTAFAFEGPALVPRIKRELAGCLARDGFACVAEAVGADHPDIRRAAGAGGAPRRGWLW</sequence>
<name>A0A2J8AHU4_9CHLO</name>
<dbReference type="Proteomes" id="UP000236333">
    <property type="component" value="Unassembled WGS sequence"/>
</dbReference>
<gene>
    <name evidence="7" type="ORF">TSOC_000996</name>
</gene>
<dbReference type="PROSITE" id="PS00912">
    <property type="entry name" value="DHODEHASE_2"/>
    <property type="match status" value="1"/>
</dbReference>
<proteinExistence type="predicted"/>
<evidence type="ECO:0000256" key="3">
    <source>
        <dbReference type="ARBA" id="ARBA00022630"/>
    </source>
</evidence>
<dbReference type="InterPro" id="IPR050074">
    <property type="entry name" value="DHO_dehydrogenase"/>
</dbReference>
<dbReference type="GO" id="GO:0005743">
    <property type="term" value="C:mitochondrial inner membrane"/>
    <property type="evidence" value="ECO:0007669"/>
    <property type="project" value="TreeGrafter"/>
</dbReference>
<dbReference type="Pfam" id="PF01180">
    <property type="entry name" value="DHO_dh"/>
    <property type="match status" value="1"/>
</dbReference>